<sequence length="1149" mass="127101">MGKLTFIGLGLGDPKDITLKGLEALREADYVYLESYTSVLVGQKPDDLRKAYGIDVPFIEADRHLVEGGCEEMLERATEKNVCFCVVGDALCATTHTDLFLRAKAKDIEVSVVHNASIMNAIACCGLHLYRFGETVSICFWDDSWKPDSYFDKIADNAKRGLHTLCLLDIKVKEQSIVNLMKGNDIYEPPRFMSVQTALEQLMEIDEARGNPGIVGKDSLGVARVGCKDQSIVFGRAEDVASDKASERLGGPLHSVVICAQGTEGLQEMEQEFVEQYHSRALLSDYLDELGQCDLAADPEAAPHKEEFWDTIFDTQLSIEEIFEIVTPEWVRNLRDERPYNMQFLLRRIVTKLEEICATGLVSAPVGEDAEDADSKGATVPHELTLGQRTQALQCIRLLTRLGPFLLEDVNAEGPLTLLWHPGGLIVKNDGESIVVEPAPALPEPETSDNSNAAPPDEAGSEASSIEDDLTDAPLMYRILRALQWSLFLKDFTVILPHGTGASLPLPTHRVESGFVWKGGVGTAEKLPVSQNNEVISARCEVLKCLLTLLSEPLFQPISTYTSEPSRVLVTFCSGDLPYTADVFCSLMSTVVAYDPRGYGMPYGSAFSSGTQEALVDLSLQVLCAVLDFNPSAETKGSDMVKSRRSSGPSDDAASGSDRDSAHKDPPPQRRRFSSCAFPPVGPDDEVDKPRNVYRIMARGIEKPTELDFMADGLVRMIVTVDDAKRTYLPSSRKAVPFYQEALILLWHLVTINTVFRKRLCMRHTEDILHPVLDLLVSSRNSPAKVGLLHMCSFILLVLSSDRDFAVNLNAPFKGARIQDVPMFTGTLADLMTLSIYRVVSDALTVAATAKSPTTGAESLIDMMLTSLCNVSAYVRTFCLESCIKVLSLLERFSKPHWLFKGPLNHHAVFFLIESLNNVIQYQYEGNHQMIYSVLRHKEVFDSLKQLELPKASSSPTTGGSVAAPSTAAASTTEASPKEKPDEESVTEEESAGKHPVNEFDEYGRAVGSPEERVKKQTALMHQAAGASGDPSVSQEKWVPTEAWLDEWKGKLMQKMETIDRLFNALYPKIVSECESEGVTDQDGVLRLLKDTTMVGILPVPHPIVIRTYQQNAYTQLWFTSYLWGVIFTRSQALPLYDWKKIQLILINQ</sequence>
<dbReference type="NCBIfam" id="TIGR00522">
    <property type="entry name" value="dph5"/>
    <property type="match status" value="1"/>
</dbReference>
<dbReference type="GO" id="GO:0005797">
    <property type="term" value="C:Golgi medial cisterna"/>
    <property type="evidence" value="ECO:0007669"/>
    <property type="project" value="TreeGrafter"/>
</dbReference>
<feature type="compositionally biased region" description="Basic and acidic residues" evidence="9">
    <location>
        <begin position="657"/>
        <end position="668"/>
    </location>
</feature>
<dbReference type="GO" id="GO:0000138">
    <property type="term" value="C:Golgi trans cisterna"/>
    <property type="evidence" value="ECO:0007669"/>
    <property type="project" value="TreeGrafter"/>
</dbReference>
<keyword evidence="5" id="KW-0489">Methyltransferase</keyword>
<dbReference type="UniPathway" id="UPA00559"/>
<dbReference type="EC" id="2.1.1.314" evidence="4"/>
<dbReference type="Pfam" id="PF09742">
    <property type="entry name" value="Dymeclin"/>
    <property type="match status" value="1"/>
</dbReference>
<comment type="function">
    <text evidence="1">S-adenosyl-L-methionine-dependent methyltransferase that catalyzes four methylations of the modified target histidine residue in translation elongation factor 2 (EF-2), to form an intermediate called diphthine methyl ester. The four successive methylation reactions represent the second step of diphthamide biosynthesis.</text>
</comment>
<dbReference type="Pfam" id="PF00590">
    <property type="entry name" value="TP_methylase"/>
    <property type="match status" value="1"/>
</dbReference>
<dbReference type="AlphaFoldDB" id="A0A7J6LT97"/>
<comment type="catalytic activity">
    <reaction evidence="8">
        <text>2-[(3S)-amino-3-carboxypropyl]-L-histidyl-[translation elongation factor 2] + 4 S-adenosyl-L-methionine = diphthine methyl ester-[translation elongation factor 2] + 4 S-adenosyl-L-homocysteine + 3 H(+)</text>
        <dbReference type="Rhea" id="RHEA:42652"/>
        <dbReference type="Rhea" id="RHEA-COMP:9749"/>
        <dbReference type="Rhea" id="RHEA-COMP:10173"/>
        <dbReference type="ChEBI" id="CHEBI:15378"/>
        <dbReference type="ChEBI" id="CHEBI:57856"/>
        <dbReference type="ChEBI" id="CHEBI:59789"/>
        <dbReference type="ChEBI" id="CHEBI:73995"/>
        <dbReference type="ChEBI" id="CHEBI:79005"/>
        <dbReference type="EC" id="2.1.1.314"/>
    </reaction>
</comment>
<feature type="region of interest" description="Disordered" evidence="9">
    <location>
        <begin position="950"/>
        <end position="1036"/>
    </location>
</feature>
<dbReference type="OrthoDB" id="427728at2759"/>
<feature type="domain" description="Tetrapyrrole methylase" evidence="10">
    <location>
        <begin position="3"/>
        <end position="181"/>
    </location>
</feature>
<dbReference type="GO" id="GO:0032259">
    <property type="term" value="P:methylation"/>
    <property type="evidence" value="ECO:0007669"/>
    <property type="project" value="UniProtKB-KW"/>
</dbReference>
<feature type="compositionally biased region" description="Low complexity" evidence="9">
    <location>
        <begin position="646"/>
        <end position="656"/>
    </location>
</feature>
<keyword evidence="12" id="KW-1185">Reference proteome</keyword>
<dbReference type="Gene3D" id="3.30.950.10">
    <property type="entry name" value="Methyltransferase, Cobalt-precorrin-4 Transmethylase, Domain 2"/>
    <property type="match status" value="1"/>
</dbReference>
<dbReference type="EMBL" id="JAAPAO010000348">
    <property type="protein sequence ID" value="KAF4662366.1"/>
    <property type="molecule type" value="Genomic_DNA"/>
</dbReference>
<organism evidence="11 12">
    <name type="scientific">Perkinsus chesapeaki</name>
    <name type="common">Clam parasite</name>
    <name type="synonym">Perkinsus andrewsi</name>
    <dbReference type="NCBI Taxonomy" id="330153"/>
    <lineage>
        <taxon>Eukaryota</taxon>
        <taxon>Sar</taxon>
        <taxon>Alveolata</taxon>
        <taxon>Perkinsozoa</taxon>
        <taxon>Perkinsea</taxon>
        <taxon>Perkinsida</taxon>
        <taxon>Perkinsidae</taxon>
        <taxon>Perkinsus</taxon>
    </lineage>
</organism>
<dbReference type="InterPro" id="IPR035996">
    <property type="entry name" value="4pyrrol_Methylase_sf"/>
</dbReference>
<dbReference type="InterPro" id="IPR000878">
    <property type="entry name" value="4pyrrol_Mease"/>
</dbReference>
<evidence type="ECO:0000256" key="4">
    <source>
        <dbReference type="ARBA" id="ARBA00011927"/>
    </source>
</evidence>
<evidence type="ECO:0000259" key="10">
    <source>
        <dbReference type="Pfam" id="PF00590"/>
    </source>
</evidence>
<dbReference type="Proteomes" id="UP000591131">
    <property type="component" value="Unassembled WGS sequence"/>
</dbReference>
<dbReference type="SUPFAM" id="SSF53790">
    <property type="entry name" value="Tetrapyrrole methylase"/>
    <property type="match status" value="1"/>
</dbReference>
<dbReference type="CDD" id="cd11647">
    <property type="entry name" value="DHP5_DphB"/>
    <property type="match status" value="1"/>
</dbReference>
<keyword evidence="7" id="KW-0949">S-adenosyl-L-methionine</keyword>
<comment type="pathway">
    <text evidence="2">Protein modification; peptidyl-diphthamide biosynthesis.</text>
</comment>
<evidence type="ECO:0000256" key="9">
    <source>
        <dbReference type="SAM" id="MobiDB-lite"/>
    </source>
</evidence>
<comment type="caution">
    <text evidence="11">The sequence shown here is derived from an EMBL/GenBank/DDBJ whole genome shotgun (WGS) entry which is preliminary data.</text>
</comment>
<dbReference type="GO" id="GO:0017183">
    <property type="term" value="P:protein histidyl modification to diphthamide"/>
    <property type="evidence" value="ECO:0007669"/>
    <property type="project" value="UniProtKB-UniPathway"/>
</dbReference>
<name>A0A7J6LT97_PERCH</name>
<feature type="region of interest" description="Disordered" evidence="9">
    <location>
        <begin position="440"/>
        <end position="467"/>
    </location>
</feature>
<evidence type="ECO:0000256" key="2">
    <source>
        <dbReference type="ARBA" id="ARBA00005156"/>
    </source>
</evidence>
<evidence type="ECO:0000256" key="6">
    <source>
        <dbReference type="ARBA" id="ARBA00022679"/>
    </source>
</evidence>
<evidence type="ECO:0000313" key="11">
    <source>
        <dbReference type="EMBL" id="KAF4662366.1"/>
    </source>
</evidence>
<comment type="similarity">
    <text evidence="3">Belongs to the diphthine synthase family.</text>
</comment>
<reference evidence="11 12" key="1">
    <citation type="submission" date="2020-04" db="EMBL/GenBank/DDBJ databases">
        <title>Perkinsus chesapeaki whole genome sequence.</title>
        <authorList>
            <person name="Bogema D.R."/>
        </authorList>
    </citation>
    <scope>NUCLEOTIDE SEQUENCE [LARGE SCALE GENOMIC DNA]</scope>
    <source>
        <strain evidence="11">ATCC PRA-425</strain>
    </source>
</reference>
<dbReference type="InterPro" id="IPR026705">
    <property type="entry name" value="Hid-1/Ecm30"/>
</dbReference>
<proteinExistence type="inferred from homology"/>
<feature type="region of interest" description="Disordered" evidence="9">
    <location>
        <begin position="634"/>
        <end position="684"/>
    </location>
</feature>
<feature type="compositionally biased region" description="Low complexity" evidence="9">
    <location>
        <begin position="957"/>
        <end position="975"/>
    </location>
</feature>
<dbReference type="GO" id="GO:0141133">
    <property type="term" value="F:diphthine methyl ester synthase activity"/>
    <property type="evidence" value="ECO:0007669"/>
    <property type="project" value="UniProtKB-EC"/>
</dbReference>
<dbReference type="InterPro" id="IPR014777">
    <property type="entry name" value="4pyrrole_Mease_sub1"/>
</dbReference>
<evidence type="ECO:0000256" key="1">
    <source>
        <dbReference type="ARBA" id="ARBA00004006"/>
    </source>
</evidence>
<dbReference type="PANTHER" id="PTHR21575:SF12">
    <property type="entry name" value="PROTEIN HID1"/>
    <property type="match status" value="1"/>
</dbReference>
<dbReference type="FunFam" id="3.30.950.10:FF:000004">
    <property type="entry name" value="Diphthine synthase putative"/>
    <property type="match status" value="1"/>
</dbReference>
<dbReference type="HAMAP" id="MF_01084">
    <property type="entry name" value="Diphthine_synth"/>
    <property type="match status" value="1"/>
</dbReference>
<feature type="compositionally biased region" description="Basic and acidic residues" evidence="9">
    <location>
        <begin position="991"/>
        <end position="1015"/>
    </location>
</feature>
<evidence type="ECO:0000256" key="8">
    <source>
        <dbReference type="ARBA" id="ARBA00048752"/>
    </source>
</evidence>
<keyword evidence="6" id="KW-0808">Transferase</keyword>
<evidence type="ECO:0000256" key="7">
    <source>
        <dbReference type="ARBA" id="ARBA00022691"/>
    </source>
</evidence>
<evidence type="ECO:0000313" key="12">
    <source>
        <dbReference type="Proteomes" id="UP000591131"/>
    </source>
</evidence>
<dbReference type="GO" id="GO:0016020">
    <property type="term" value="C:membrane"/>
    <property type="evidence" value="ECO:0007669"/>
    <property type="project" value="TreeGrafter"/>
</dbReference>
<dbReference type="InterPro" id="IPR014776">
    <property type="entry name" value="4pyrrole_Mease_sub2"/>
</dbReference>
<accession>A0A7J6LT97</accession>
<dbReference type="Gene3D" id="3.40.1010.10">
    <property type="entry name" value="Cobalt-precorrin-4 Transmethylase, Domain 1"/>
    <property type="match status" value="1"/>
</dbReference>
<dbReference type="PANTHER" id="PTHR21575">
    <property type="entry name" value="PROTEIN HID1"/>
    <property type="match status" value="1"/>
</dbReference>
<dbReference type="InterPro" id="IPR004551">
    <property type="entry name" value="Dphthn_synthase"/>
</dbReference>
<evidence type="ECO:0000256" key="5">
    <source>
        <dbReference type="ARBA" id="ARBA00022603"/>
    </source>
</evidence>
<evidence type="ECO:0000256" key="3">
    <source>
        <dbReference type="ARBA" id="ARBA00006729"/>
    </source>
</evidence>
<protein>
    <recommendedName>
        <fullName evidence="4">diphthine methyl ester synthase</fullName>
        <ecNumber evidence="4">2.1.1.314</ecNumber>
    </recommendedName>
</protein>
<gene>
    <name evidence="11" type="primary">HID1</name>
    <name evidence="11" type="ORF">FOL47_006264</name>
</gene>